<protein>
    <submittedName>
        <fullName evidence="2">Uncharacterized protein</fullName>
    </submittedName>
</protein>
<dbReference type="InterPro" id="IPR028978">
    <property type="entry name" value="Chorismate_lyase_/UTRA_dom_sf"/>
</dbReference>
<dbReference type="Proteomes" id="UP000318582">
    <property type="component" value="Unassembled WGS sequence"/>
</dbReference>
<evidence type="ECO:0000256" key="1">
    <source>
        <dbReference type="SAM" id="MobiDB-lite"/>
    </source>
</evidence>
<dbReference type="EMBL" id="QEAQ01000013">
    <property type="protein sequence ID" value="TPX60690.1"/>
    <property type="molecule type" value="Genomic_DNA"/>
</dbReference>
<feature type="region of interest" description="Disordered" evidence="1">
    <location>
        <begin position="1"/>
        <end position="35"/>
    </location>
</feature>
<dbReference type="AlphaFoldDB" id="A0A507ECC0"/>
<keyword evidence="3" id="KW-1185">Reference proteome</keyword>
<sequence>MGPPSIPLQPDANGTTTPDSKSCSTVTGADPPPHFGDIMSSRETSVLIPEGYTPLERILLTANGNVQRILSAYHNAKVTVEILKNELASSLDDVPAIFHRKVLLIIKGKTCCTANSTVIIRDEKYLRLLVDQHVGIGQLFRYLNILPEFALTKVGRDPAGNGFWRKYTLSSPGIVCEIHEDFPPHVFELDNGASP</sequence>
<accession>A0A507ECC0</accession>
<comment type="caution">
    <text evidence="2">The sequence shown here is derived from an EMBL/GenBank/DDBJ whole genome shotgun (WGS) entry which is preliminary data.</text>
</comment>
<reference evidence="2 3" key="1">
    <citation type="journal article" date="2019" name="Sci. Rep.">
        <title>Comparative genomics of chytrid fungi reveal insights into the obligate biotrophic and pathogenic lifestyle of Synchytrium endobioticum.</title>
        <authorList>
            <person name="van de Vossenberg B.T.L.H."/>
            <person name="Warris S."/>
            <person name="Nguyen H.D.T."/>
            <person name="van Gent-Pelzer M.P.E."/>
            <person name="Joly D.L."/>
            <person name="van de Geest H.C."/>
            <person name="Bonants P.J.M."/>
            <person name="Smith D.S."/>
            <person name="Levesque C.A."/>
            <person name="van der Lee T.A.J."/>
        </authorList>
    </citation>
    <scope>NUCLEOTIDE SEQUENCE [LARGE SCALE GENOMIC DNA]</scope>
    <source>
        <strain evidence="2 3">CBS 809.83</strain>
    </source>
</reference>
<dbReference type="Gene3D" id="3.40.1410.10">
    <property type="entry name" value="Chorismate lyase-like"/>
    <property type="match status" value="1"/>
</dbReference>
<dbReference type="SUPFAM" id="SSF64288">
    <property type="entry name" value="Chorismate lyase-like"/>
    <property type="match status" value="1"/>
</dbReference>
<gene>
    <name evidence="2" type="ORF">PhCBS80983_g01651</name>
</gene>
<evidence type="ECO:0000313" key="3">
    <source>
        <dbReference type="Proteomes" id="UP000318582"/>
    </source>
</evidence>
<name>A0A507ECC0_9FUNG</name>
<organism evidence="2 3">
    <name type="scientific">Powellomyces hirtus</name>
    <dbReference type="NCBI Taxonomy" id="109895"/>
    <lineage>
        <taxon>Eukaryota</taxon>
        <taxon>Fungi</taxon>
        <taxon>Fungi incertae sedis</taxon>
        <taxon>Chytridiomycota</taxon>
        <taxon>Chytridiomycota incertae sedis</taxon>
        <taxon>Chytridiomycetes</taxon>
        <taxon>Spizellomycetales</taxon>
        <taxon>Powellomycetaceae</taxon>
        <taxon>Powellomyces</taxon>
    </lineage>
</organism>
<dbReference type="STRING" id="109895.A0A507ECC0"/>
<feature type="compositionally biased region" description="Polar residues" evidence="1">
    <location>
        <begin position="12"/>
        <end position="27"/>
    </location>
</feature>
<evidence type="ECO:0000313" key="2">
    <source>
        <dbReference type="EMBL" id="TPX60690.1"/>
    </source>
</evidence>
<proteinExistence type="predicted"/>